<dbReference type="Proteomes" id="UP000584663">
    <property type="component" value="Unassembled WGS sequence"/>
</dbReference>
<evidence type="ECO:0000313" key="3">
    <source>
        <dbReference type="Proteomes" id="UP000584663"/>
    </source>
</evidence>
<evidence type="ECO:0000313" key="2">
    <source>
        <dbReference type="EMBL" id="MBN3557722.1"/>
    </source>
</evidence>
<proteinExistence type="predicted"/>
<dbReference type="EMBL" id="JAFHKU010000121">
    <property type="protein sequence ID" value="MBN3557722.1"/>
    <property type="molecule type" value="Genomic_DNA"/>
</dbReference>
<evidence type="ECO:0000313" key="1">
    <source>
        <dbReference type="EMBL" id="MBB4610807.1"/>
    </source>
</evidence>
<dbReference type="EMBL" id="JACHNX010000014">
    <property type="protein sequence ID" value="MBB4610807.1"/>
    <property type="molecule type" value="Genomic_DNA"/>
</dbReference>
<evidence type="ECO:0000313" key="4">
    <source>
        <dbReference type="Proteomes" id="UP000704529"/>
    </source>
</evidence>
<protein>
    <recommendedName>
        <fullName evidence="5">TonB C-terminal domain-containing protein</fullName>
    </recommendedName>
</protein>
<dbReference type="RefSeq" id="WP_156884150.1">
    <property type="nucleotide sequence ID" value="NZ_JBHMAL010000019.1"/>
</dbReference>
<sequence length="134" mass="14427">MIATIFSGFQGIGCRLFMDDTPMVAVAKRAAPQIFQLNAAPEPAIVPRPEGLSQKCGFHPALDRLPEITSPMVGDGSGGPGSACLLVNAMGRVDRVAHASLSTRRRIEPVMSDLRFHPALRDGRPVPAWVELRL</sequence>
<keyword evidence="3" id="KW-1185">Reference proteome</keyword>
<accession>A0AA40ZXV4</accession>
<comment type="caution">
    <text evidence="2">The sequence shown here is derived from an EMBL/GenBank/DDBJ whole genome shotgun (WGS) entry which is preliminary data.</text>
</comment>
<evidence type="ECO:0008006" key="5">
    <source>
        <dbReference type="Google" id="ProtNLM"/>
    </source>
</evidence>
<gene>
    <name evidence="1" type="ORF">GGQ89_003041</name>
    <name evidence="2" type="ORF">JYA60_05725</name>
</gene>
<dbReference type="Proteomes" id="UP000704529">
    <property type="component" value="Unassembled WGS sequence"/>
</dbReference>
<reference evidence="2" key="2">
    <citation type="submission" date="2021-01" db="EMBL/GenBank/DDBJ databases">
        <title>Genome Sequencing of Type Strains.</title>
        <authorList>
            <person name="Lemaire J.F."/>
            <person name="Inderbitzin P."/>
            <person name="Collins S.B."/>
            <person name="Wespe N."/>
            <person name="Knight-Connoni V."/>
        </authorList>
    </citation>
    <scope>NUCLEOTIDE SEQUENCE</scope>
    <source>
        <strain evidence="2">DSM 14562</strain>
    </source>
</reference>
<reference evidence="1 3" key="1">
    <citation type="submission" date="2020-08" db="EMBL/GenBank/DDBJ databases">
        <title>Genomic Encyclopedia of Type Strains, Phase IV (KMG-IV): sequencing the most valuable type-strain genomes for metagenomic binning, comparative biology and taxonomic classification.</title>
        <authorList>
            <person name="Goeker M."/>
        </authorList>
    </citation>
    <scope>NUCLEOTIDE SEQUENCE [LARGE SCALE GENOMIC DNA]</scope>
    <source>
        <strain evidence="1 3">DSM 14562</strain>
    </source>
</reference>
<dbReference type="AlphaFoldDB" id="A0AA40ZXV4"/>
<organism evidence="2 4">
    <name type="scientific">Sphingomonas yabuuchiae</name>
    <dbReference type="NCBI Taxonomy" id="172044"/>
    <lineage>
        <taxon>Bacteria</taxon>
        <taxon>Pseudomonadati</taxon>
        <taxon>Pseudomonadota</taxon>
        <taxon>Alphaproteobacteria</taxon>
        <taxon>Sphingomonadales</taxon>
        <taxon>Sphingomonadaceae</taxon>
        <taxon>Sphingomonas</taxon>
    </lineage>
</organism>
<name>A0AA40ZXV4_9SPHN</name>